<dbReference type="EMBL" id="JAHQIW010001034">
    <property type="protein sequence ID" value="KAJ1351251.1"/>
    <property type="molecule type" value="Genomic_DNA"/>
</dbReference>
<evidence type="ECO:0000313" key="1">
    <source>
        <dbReference type="EMBL" id="KAJ1351251.1"/>
    </source>
</evidence>
<dbReference type="AlphaFoldDB" id="A0AAD5QLV1"/>
<evidence type="ECO:0000313" key="2">
    <source>
        <dbReference type="Proteomes" id="UP001196413"/>
    </source>
</evidence>
<proteinExistence type="predicted"/>
<comment type="caution">
    <text evidence="1">The sequence shown here is derived from an EMBL/GenBank/DDBJ whole genome shotgun (WGS) entry which is preliminary data.</text>
</comment>
<organism evidence="1 2">
    <name type="scientific">Parelaphostrongylus tenuis</name>
    <name type="common">Meningeal worm</name>
    <dbReference type="NCBI Taxonomy" id="148309"/>
    <lineage>
        <taxon>Eukaryota</taxon>
        <taxon>Metazoa</taxon>
        <taxon>Ecdysozoa</taxon>
        <taxon>Nematoda</taxon>
        <taxon>Chromadorea</taxon>
        <taxon>Rhabditida</taxon>
        <taxon>Rhabditina</taxon>
        <taxon>Rhabditomorpha</taxon>
        <taxon>Strongyloidea</taxon>
        <taxon>Metastrongylidae</taxon>
        <taxon>Parelaphostrongylus</taxon>
    </lineage>
</organism>
<gene>
    <name evidence="1" type="ORF">KIN20_007228</name>
</gene>
<dbReference type="Proteomes" id="UP001196413">
    <property type="component" value="Unassembled WGS sequence"/>
</dbReference>
<keyword evidence="2" id="KW-1185">Reference proteome</keyword>
<sequence>MARDILRTHERDDNGQRLAPLFAIAFMSEVTDGEGKSRLNGFHIGALVIDDTRIVRFCQALYFLYVPNDRT</sequence>
<reference evidence="1" key="1">
    <citation type="submission" date="2021-06" db="EMBL/GenBank/DDBJ databases">
        <title>Parelaphostrongylus tenuis whole genome reference sequence.</title>
        <authorList>
            <person name="Garwood T.J."/>
            <person name="Larsen P.A."/>
            <person name="Fountain-Jones N.M."/>
            <person name="Garbe J.R."/>
            <person name="Macchietto M.G."/>
            <person name="Kania S.A."/>
            <person name="Gerhold R.W."/>
            <person name="Richards J.E."/>
            <person name="Wolf T.M."/>
        </authorList>
    </citation>
    <scope>NUCLEOTIDE SEQUENCE</scope>
    <source>
        <strain evidence="1">MNPRO001-30</strain>
        <tissue evidence="1">Meninges</tissue>
    </source>
</reference>
<accession>A0AAD5QLV1</accession>
<protein>
    <submittedName>
        <fullName evidence="1">Uncharacterized protein</fullName>
    </submittedName>
</protein>
<name>A0AAD5QLV1_PARTN</name>